<feature type="compositionally biased region" description="Pro residues" evidence="3">
    <location>
        <begin position="824"/>
        <end position="833"/>
    </location>
</feature>
<evidence type="ECO:0000313" key="6">
    <source>
        <dbReference type="Proteomes" id="UP001519460"/>
    </source>
</evidence>
<feature type="region of interest" description="Disordered" evidence="3">
    <location>
        <begin position="134"/>
        <end position="154"/>
    </location>
</feature>
<dbReference type="SUPFAM" id="SSF50044">
    <property type="entry name" value="SH3-domain"/>
    <property type="match status" value="5"/>
</dbReference>
<feature type="compositionally biased region" description="Basic and acidic residues" evidence="3">
    <location>
        <begin position="377"/>
        <end position="394"/>
    </location>
</feature>
<feature type="compositionally biased region" description="Polar residues" evidence="3">
    <location>
        <begin position="533"/>
        <end position="553"/>
    </location>
</feature>
<feature type="domain" description="SH3" evidence="4">
    <location>
        <begin position="4"/>
        <end position="64"/>
    </location>
</feature>
<dbReference type="CDD" id="cd00174">
    <property type="entry name" value="SH3"/>
    <property type="match status" value="1"/>
</dbReference>
<evidence type="ECO:0000313" key="5">
    <source>
        <dbReference type="EMBL" id="KAK7476700.1"/>
    </source>
</evidence>
<organism evidence="5 6">
    <name type="scientific">Batillaria attramentaria</name>
    <dbReference type="NCBI Taxonomy" id="370345"/>
    <lineage>
        <taxon>Eukaryota</taxon>
        <taxon>Metazoa</taxon>
        <taxon>Spiralia</taxon>
        <taxon>Lophotrochozoa</taxon>
        <taxon>Mollusca</taxon>
        <taxon>Gastropoda</taxon>
        <taxon>Caenogastropoda</taxon>
        <taxon>Sorbeoconcha</taxon>
        <taxon>Cerithioidea</taxon>
        <taxon>Batillariidae</taxon>
        <taxon>Batillaria</taxon>
    </lineage>
</organism>
<feature type="compositionally biased region" description="Low complexity" evidence="3">
    <location>
        <begin position="720"/>
        <end position="731"/>
    </location>
</feature>
<dbReference type="InterPro" id="IPR050384">
    <property type="entry name" value="Endophilin_SH3RF"/>
</dbReference>
<feature type="compositionally biased region" description="Low complexity" evidence="3">
    <location>
        <begin position="628"/>
        <end position="651"/>
    </location>
</feature>
<feature type="compositionally biased region" description="Polar residues" evidence="3">
    <location>
        <begin position="399"/>
        <end position="408"/>
    </location>
</feature>
<feature type="compositionally biased region" description="Low complexity" evidence="3">
    <location>
        <begin position="886"/>
        <end position="895"/>
    </location>
</feature>
<feature type="compositionally biased region" description="Pro residues" evidence="3">
    <location>
        <begin position="937"/>
        <end position="952"/>
    </location>
</feature>
<evidence type="ECO:0000256" key="3">
    <source>
        <dbReference type="SAM" id="MobiDB-lite"/>
    </source>
</evidence>
<feature type="compositionally biased region" description="Low complexity" evidence="3">
    <location>
        <begin position="969"/>
        <end position="978"/>
    </location>
</feature>
<feature type="region of interest" description="Disordered" evidence="3">
    <location>
        <begin position="697"/>
        <end position="742"/>
    </location>
</feature>
<dbReference type="PANTHER" id="PTHR14167:SF116">
    <property type="entry name" value="CAP, ISOFORM AC"/>
    <property type="match status" value="1"/>
</dbReference>
<evidence type="ECO:0000256" key="1">
    <source>
        <dbReference type="ARBA" id="ARBA00022443"/>
    </source>
</evidence>
<feature type="region of interest" description="Disordered" evidence="3">
    <location>
        <begin position="581"/>
        <end position="674"/>
    </location>
</feature>
<dbReference type="Gene3D" id="2.30.30.40">
    <property type="entry name" value="SH3 Domains"/>
    <property type="match status" value="5"/>
</dbReference>
<feature type="region of interest" description="Disordered" evidence="3">
    <location>
        <begin position="368"/>
        <end position="408"/>
    </location>
</feature>
<sequence length="1057" mass="113381">MRHEVGHYVKAVYDFTAQESGELSLRVGDIIRLTDVSDKDWLQGEAIYGGSGIFPANFVEKLVLPDTRMGQRVFVALMDFPAEQNGDLELTKGDIILGLEQVDENWWKGKIGPLRGIFPLSCVQELVVPTEGPRSRSASLRSRSSSIMSHSDSLASQPMPETVFARALVDVVPQIEGELGFQVGDLITVKEIVDDDWFYGECHNKVGLVSTICIEFLDDFGDAPSDDRGTAGREVTHEQSSPHENQRVENTRGDDRSSHTNKNLTLHSVVSYTSENTRSHDVEITPYAKTLYPFQAQLPNELSFNDNEIVTLIQHVDEDWIEGELDGKIGLFPANFVEIIVDCPYAFDSGPVSETLDTGTASLVDKSSQLEEASGQVEDKAEEVNGKDFGREDGAGDATSESITQNGLGSVPSIPLPLSEPSLALVLHNFKGQVEGDLSVKEGDTIEVLRVVDDDWIEARGDGDVVGLVPKNHVEIITGGPQKVCTDPVAKGLNTGTVENNAAVSNESADRARSGDVSTVPHKRHEVNDIHDVNSQTSNQERSQSGEATTIEDQTSHVQSSSSTISSVTDTAAAASTVFSSSASPCLGDNHQSASLPKSASQSGTGNDCKPKPPPEKPKLLPKPKLAPKPAVKAKPMFAPKPFVPKPSSSFGHIASPTEKNSFAEEHANLSDTGKEKKIFTDLNTNLSLDNIVQAELRKAKTEGDRSRGSSFGDDDKRSSTGSFSSSLSDDQPSRNVPPVLQTNDISADLALQNLAKIEELSSKSCLSDADHSHTRSAGSQSLAPPSLPLNRSTSDSGFGISEVTMRTKPHPPAAVNQRHSMPPARPVPPPPSVSSARSESKRLSFVNKAYEHEGEGRLLNLDVSQGSSLPPPPTRPVPRPPPPVISAAPVSSTAQTAQARVKRPPPRPTGPRVASVPSKTPLQPVRLDSSSKPMPHRPAPPAPGPRRPAPVAPGVSGSVTSRIPPRPATISAATTTPPKRPPPRGVPTTKSPSDLMRFSPEPVSESRHRLMPSLVDGTGKGSNVTAQNKDQKCVMSCDVTLTAPLDRQWMSAWFGL</sequence>
<dbReference type="InterPro" id="IPR036028">
    <property type="entry name" value="SH3-like_dom_sf"/>
</dbReference>
<dbReference type="PROSITE" id="PS50002">
    <property type="entry name" value="SH3"/>
    <property type="match status" value="5"/>
</dbReference>
<dbReference type="AlphaFoldDB" id="A0ABD0JPV9"/>
<dbReference type="FunFam" id="2.30.30.40:FF:000072">
    <property type="entry name" value="Unconventional Myosin IB"/>
    <property type="match status" value="1"/>
</dbReference>
<keyword evidence="6" id="KW-1185">Reference proteome</keyword>
<name>A0ABD0JPV9_9CAEN</name>
<feature type="region of interest" description="Disordered" evidence="3">
    <location>
        <begin position="762"/>
        <end position="1029"/>
    </location>
</feature>
<feature type="domain" description="SH3" evidence="4">
    <location>
        <begin position="160"/>
        <end position="219"/>
    </location>
</feature>
<reference evidence="5 6" key="1">
    <citation type="journal article" date="2023" name="Sci. Data">
        <title>Genome assembly of the Korean intertidal mud-creeper Batillaria attramentaria.</title>
        <authorList>
            <person name="Patra A.K."/>
            <person name="Ho P.T."/>
            <person name="Jun S."/>
            <person name="Lee S.J."/>
            <person name="Kim Y."/>
            <person name="Won Y.J."/>
        </authorList>
    </citation>
    <scope>NUCLEOTIDE SEQUENCE [LARGE SCALE GENOMIC DNA]</scope>
    <source>
        <strain evidence="5">Wonlab-2016</strain>
    </source>
</reference>
<dbReference type="InterPro" id="IPR001452">
    <property type="entry name" value="SH3_domain"/>
</dbReference>
<protein>
    <recommendedName>
        <fullName evidence="4">SH3 domain-containing protein</fullName>
    </recommendedName>
</protein>
<dbReference type="Pfam" id="PF00018">
    <property type="entry name" value="SH3_1"/>
    <property type="match status" value="4"/>
</dbReference>
<dbReference type="Pfam" id="PF14604">
    <property type="entry name" value="SH3_9"/>
    <property type="match status" value="1"/>
</dbReference>
<feature type="compositionally biased region" description="Polar residues" evidence="3">
    <location>
        <begin position="590"/>
        <end position="606"/>
    </location>
</feature>
<dbReference type="PRINTS" id="PR00452">
    <property type="entry name" value="SH3DOMAIN"/>
</dbReference>
<dbReference type="SMART" id="SM00326">
    <property type="entry name" value="SH3"/>
    <property type="match status" value="5"/>
</dbReference>
<keyword evidence="1 2" id="KW-0728">SH3 domain</keyword>
<gene>
    <name evidence="5" type="ORF">BaRGS_00032098</name>
</gene>
<accession>A0ABD0JPV9</accession>
<feature type="region of interest" description="Disordered" evidence="3">
    <location>
        <begin position="225"/>
        <end position="261"/>
    </location>
</feature>
<feature type="compositionally biased region" description="Basic and acidic residues" evidence="3">
    <location>
        <begin position="662"/>
        <end position="674"/>
    </location>
</feature>
<feature type="domain" description="SH3" evidence="4">
    <location>
        <begin position="69"/>
        <end position="128"/>
    </location>
</feature>
<evidence type="ECO:0000259" key="4">
    <source>
        <dbReference type="PROSITE" id="PS50002"/>
    </source>
</evidence>
<comment type="caution">
    <text evidence="5">The sequence shown here is derived from an EMBL/GenBank/DDBJ whole genome shotgun (WGS) entry which is preliminary data.</text>
</comment>
<feature type="compositionally biased region" description="Low complexity" evidence="3">
    <location>
        <begin position="135"/>
        <end position="154"/>
    </location>
</feature>
<evidence type="ECO:0000256" key="2">
    <source>
        <dbReference type="PROSITE-ProRule" id="PRU00192"/>
    </source>
</evidence>
<feature type="compositionally biased region" description="Basic and acidic residues" evidence="3">
    <location>
        <begin position="225"/>
        <end position="258"/>
    </location>
</feature>
<feature type="compositionally biased region" description="Pro residues" evidence="3">
    <location>
        <begin position="870"/>
        <end position="885"/>
    </location>
</feature>
<dbReference type="PANTHER" id="PTHR14167">
    <property type="entry name" value="SH3 DOMAIN-CONTAINING"/>
    <property type="match status" value="1"/>
</dbReference>
<feature type="compositionally biased region" description="Basic and acidic residues" evidence="3">
    <location>
        <begin position="609"/>
        <end position="619"/>
    </location>
</feature>
<proteinExistence type="predicted"/>
<feature type="compositionally biased region" description="Polar residues" evidence="3">
    <location>
        <begin position="776"/>
        <end position="797"/>
    </location>
</feature>
<dbReference type="EMBL" id="JACVVK020000369">
    <property type="protein sequence ID" value="KAK7476700.1"/>
    <property type="molecule type" value="Genomic_DNA"/>
</dbReference>
<feature type="domain" description="SH3" evidence="4">
    <location>
        <begin position="283"/>
        <end position="342"/>
    </location>
</feature>
<dbReference type="Proteomes" id="UP001519460">
    <property type="component" value="Unassembled WGS sequence"/>
</dbReference>
<feature type="region of interest" description="Disordered" evidence="3">
    <location>
        <begin position="505"/>
        <end position="564"/>
    </location>
</feature>
<feature type="domain" description="SH3" evidence="4">
    <location>
        <begin position="419"/>
        <end position="479"/>
    </location>
</feature>
<dbReference type="PRINTS" id="PR00499">
    <property type="entry name" value="P67PHOX"/>
</dbReference>
<feature type="compositionally biased region" description="Basic and acidic residues" evidence="3">
    <location>
        <begin position="697"/>
        <end position="719"/>
    </location>
</feature>